<comment type="caution">
    <text evidence="1">The sequence shown here is derived from an EMBL/GenBank/DDBJ whole genome shotgun (WGS) entry which is preliminary data.</text>
</comment>
<dbReference type="Proteomes" id="UP000314294">
    <property type="component" value="Unassembled WGS sequence"/>
</dbReference>
<evidence type="ECO:0000313" key="1">
    <source>
        <dbReference type="EMBL" id="TNN45293.1"/>
    </source>
</evidence>
<proteinExistence type="predicted"/>
<keyword evidence="2" id="KW-1185">Reference proteome</keyword>
<dbReference type="AlphaFoldDB" id="A0A4Z2FWZ9"/>
<organism evidence="1 2">
    <name type="scientific">Liparis tanakae</name>
    <name type="common">Tanaka's snailfish</name>
    <dbReference type="NCBI Taxonomy" id="230148"/>
    <lineage>
        <taxon>Eukaryota</taxon>
        <taxon>Metazoa</taxon>
        <taxon>Chordata</taxon>
        <taxon>Craniata</taxon>
        <taxon>Vertebrata</taxon>
        <taxon>Euteleostomi</taxon>
        <taxon>Actinopterygii</taxon>
        <taxon>Neopterygii</taxon>
        <taxon>Teleostei</taxon>
        <taxon>Neoteleostei</taxon>
        <taxon>Acanthomorphata</taxon>
        <taxon>Eupercaria</taxon>
        <taxon>Perciformes</taxon>
        <taxon>Cottioidei</taxon>
        <taxon>Cottales</taxon>
        <taxon>Liparidae</taxon>
        <taxon>Liparis</taxon>
    </lineage>
</organism>
<name>A0A4Z2FWZ9_9TELE</name>
<sequence length="83" mass="9034">MSSLLAPSLAALTADMARGRPGGQPAIHKSPPRLLGGVIFRSRLWCACGVLLETVLPVGASILRLELDLRTRFMLLRARLDRL</sequence>
<gene>
    <name evidence="1" type="ORF">EYF80_044523</name>
</gene>
<protein>
    <submittedName>
        <fullName evidence="1">Uncharacterized protein</fullName>
    </submittedName>
</protein>
<accession>A0A4Z2FWZ9</accession>
<dbReference type="EMBL" id="SRLO01000855">
    <property type="protein sequence ID" value="TNN45293.1"/>
    <property type="molecule type" value="Genomic_DNA"/>
</dbReference>
<evidence type="ECO:0000313" key="2">
    <source>
        <dbReference type="Proteomes" id="UP000314294"/>
    </source>
</evidence>
<reference evidence="1 2" key="1">
    <citation type="submission" date="2019-03" db="EMBL/GenBank/DDBJ databases">
        <title>First draft genome of Liparis tanakae, snailfish: a comprehensive survey of snailfish specific genes.</title>
        <authorList>
            <person name="Kim W."/>
            <person name="Song I."/>
            <person name="Jeong J.-H."/>
            <person name="Kim D."/>
            <person name="Kim S."/>
            <person name="Ryu S."/>
            <person name="Song J.Y."/>
            <person name="Lee S.K."/>
        </authorList>
    </citation>
    <scope>NUCLEOTIDE SEQUENCE [LARGE SCALE GENOMIC DNA]</scope>
    <source>
        <tissue evidence="1">Muscle</tissue>
    </source>
</reference>